<proteinExistence type="predicted"/>
<dbReference type="Gene3D" id="3.40.50.1110">
    <property type="entry name" value="SGNH hydrolase"/>
    <property type="match status" value="1"/>
</dbReference>
<dbReference type="InterPro" id="IPR038885">
    <property type="entry name" value="PLB1"/>
</dbReference>
<dbReference type="EMBL" id="KE346360">
    <property type="protein sequence ID" value="KJE88650.1"/>
    <property type="molecule type" value="Genomic_DNA"/>
</dbReference>
<dbReference type="OrthoDB" id="10265800at2759"/>
<dbReference type="PANTHER" id="PTHR21325:SF31">
    <property type="entry name" value="GH22081P-RELATED"/>
    <property type="match status" value="1"/>
</dbReference>
<accession>A0A0D2WGS6</accession>
<dbReference type="InterPro" id="IPR036514">
    <property type="entry name" value="SGNH_hydro_sf"/>
</dbReference>
<protein>
    <submittedName>
        <fullName evidence="1">Uncharacterized protein</fullName>
    </submittedName>
</protein>
<dbReference type="InParanoid" id="A0A0D2WGS6"/>
<reference evidence="2" key="1">
    <citation type="submission" date="2011-02" db="EMBL/GenBank/DDBJ databases">
        <title>The Genome Sequence of Capsaspora owczarzaki ATCC 30864.</title>
        <authorList>
            <person name="Russ C."/>
            <person name="Cuomo C."/>
            <person name="Burger G."/>
            <person name="Gray M.W."/>
            <person name="Holland P.W.H."/>
            <person name="King N."/>
            <person name="Lang F.B.F."/>
            <person name="Roger A.J."/>
            <person name="Ruiz-Trillo I."/>
            <person name="Young S.K."/>
            <person name="Zeng Q."/>
            <person name="Gargeya S."/>
            <person name="Alvarado L."/>
            <person name="Berlin A."/>
            <person name="Chapman S.B."/>
            <person name="Chen Z."/>
            <person name="Freedman E."/>
            <person name="Gellesch M."/>
            <person name="Goldberg J."/>
            <person name="Griggs A."/>
            <person name="Gujja S."/>
            <person name="Heilman E."/>
            <person name="Heiman D."/>
            <person name="Howarth C."/>
            <person name="Mehta T."/>
            <person name="Neiman D."/>
            <person name="Pearson M."/>
            <person name="Roberts A."/>
            <person name="Saif S."/>
            <person name="Shea T."/>
            <person name="Shenoy N."/>
            <person name="Sisk P."/>
            <person name="Stolte C."/>
            <person name="Sykes S."/>
            <person name="White J."/>
            <person name="Yandava C."/>
            <person name="Haas B."/>
            <person name="Nusbaum C."/>
            <person name="Birren B."/>
        </authorList>
    </citation>
    <scope>NUCLEOTIDE SEQUENCE</scope>
    <source>
        <strain evidence="2">ATCC 30864</strain>
    </source>
</reference>
<dbReference type="GO" id="GO:0004620">
    <property type="term" value="F:phospholipase activity"/>
    <property type="evidence" value="ECO:0007669"/>
    <property type="project" value="InterPro"/>
</dbReference>
<dbReference type="Pfam" id="PF00657">
    <property type="entry name" value="Lipase_GDSL"/>
    <property type="match status" value="1"/>
</dbReference>
<dbReference type="Proteomes" id="UP000008743">
    <property type="component" value="Unassembled WGS sequence"/>
</dbReference>
<dbReference type="InterPro" id="IPR001087">
    <property type="entry name" value="GDSL"/>
</dbReference>
<dbReference type="AlphaFoldDB" id="A0A0D2WGS6"/>
<gene>
    <name evidence="1" type="ORF">CAOG_000259</name>
</gene>
<dbReference type="PhylomeDB" id="A0A0D2WGS6"/>
<dbReference type="eggNOG" id="KOG3670">
    <property type="taxonomic scope" value="Eukaryota"/>
</dbReference>
<keyword evidence="2" id="KW-1185">Reference proteome</keyword>
<evidence type="ECO:0000313" key="2">
    <source>
        <dbReference type="Proteomes" id="UP000008743"/>
    </source>
</evidence>
<dbReference type="GO" id="GO:0006644">
    <property type="term" value="P:phospholipid metabolic process"/>
    <property type="evidence" value="ECO:0007669"/>
    <property type="project" value="TreeGrafter"/>
</dbReference>
<sequence length="357" mass="40019">MIESRGPVYQIPLWNCTAWAGPPPPPATNVTQLHIQDIKVIMAVGDSIGAGFAMHSGPADEPWALRLIEYRGDTFHMGGNEGQYSLANFLKVYNPDLIGASVGETLPLDAIKWKEGVIEPFVPHITHLNAAQSQAKIENVAKQVDYLIEQLNTTYAKTVNMTHDWKMLNLLIGANNLCGACFNRSYADPDYYEQTLDAIVGQIYQNIPRTVVNLIALFNISQVHTFAMTSEYCRVMWKDIVKTECMCLQGDATDADRLAMDVRTVEFNRRINLVASRWQAKQLLEFNVKVQPFAQNMRIPSLSYLSELDCFHPHAYADAAFAIGLWNNIQTPDAEKESDLNPATIGFQCPTKDTILY</sequence>
<dbReference type="STRING" id="595528.A0A0D2WGS6"/>
<organism evidence="1 2">
    <name type="scientific">Capsaspora owczarzaki (strain ATCC 30864)</name>
    <dbReference type="NCBI Taxonomy" id="595528"/>
    <lineage>
        <taxon>Eukaryota</taxon>
        <taxon>Filasterea</taxon>
        <taxon>Capsaspora</taxon>
    </lineage>
</organism>
<dbReference type="SUPFAM" id="SSF52266">
    <property type="entry name" value="SGNH hydrolase"/>
    <property type="match status" value="1"/>
</dbReference>
<dbReference type="PANTHER" id="PTHR21325">
    <property type="entry name" value="PHOSPHOLIPASE B, PLB1"/>
    <property type="match status" value="1"/>
</dbReference>
<name>A0A0D2WGS6_CAPO3</name>
<evidence type="ECO:0000313" key="1">
    <source>
        <dbReference type="EMBL" id="KJE88650.1"/>
    </source>
</evidence>